<reference evidence="1" key="1">
    <citation type="submission" date="2019-05" db="EMBL/GenBank/DDBJ databases">
        <authorList>
            <person name="Naeem R."/>
            <person name="Antony C."/>
            <person name="Guan Q."/>
        </authorList>
    </citation>
    <scope>NUCLEOTIDE SEQUENCE</scope>
    <source>
        <strain evidence="1">2</strain>
    </source>
</reference>
<sequence>MLPSLSQIQDWDTEHLIAAAHYWTKTADH</sequence>
<dbReference type="AlphaFoldDB" id="A0A653EH53"/>
<name>A0A653EH53_9MYCO</name>
<evidence type="ECO:0000313" key="1">
    <source>
        <dbReference type="EMBL" id="VTO96045.1"/>
    </source>
</evidence>
<dbReference type="EMBL" id="LR589071">
    <property type="protein sequence ID" value="VTO96045.1"/>
    <property type="molecule type" value="Genomic_DNA"/>
</dbReference>
<organism evidence="1">
    <name type="scientific">Mycobacterium riyadhense</name>
    <dbReference type="NCBI Taxonomy" id="486698"/>
    <lineage>
        <taxon>Bacteria</taxon>
        <taxon>Bacillati</taxon>
        <taxon>Actinomycetota</taxon>
        <taxon>Actinomycetes</taxon>
        <taxon>Mycobacteriales</taxon>
        <taxon>Mycobacteriaceae</taxon>
        <taxon>Mycobacterium</taxon>
    </lineage>
</organism>
<proteinExistence type="predicted"/>
<protein>
    <submittedName>
        <fullName evidence="1">Uncharacterized protein</fullName>
    </submittedName>
</protein>
<accession>A0A653EH53</accession>
<gene>
    <name evidence="1" type="ORF">BIN_B_01328</name>
</gene>